<dbReference type="InterPro" id="IPR015590">
    <property type="entry name" value="Aldehyde_DH_dom"/>
</dbReference>
<dbReference type="FunFam" id="3.40.605.10:FF:000004">
    <property type="entry name" value="Aldehyde dehydrogenase"/>
    <property type="match status" value="1"/>
</dbReference>
<dbReference type="InterPro" id="IPR012394">
    <property type="entry name" value="Aldehyde_DH_NAD(P)"/>
</dbReference>
<reference evidence="8 9" key="1">
    <citation type="journal article" date="2018" name="Sci. Rep.">
        <title>Genome sequence of the cauliflower mushroom Sparassis crispa (Hanabiratake) and its association with beneficial usage.</title>
        <authorList>
            <person name="Kiyama R."/>
            <person name="Furutani Y."/>
            <person name="Kawaguchi K."/>
            <person name="Nakanishi T."/>
        </authorList>
    </citation>
    <scope>NUCLEOTIDE SEQUENCE [LARGE SCALE GENOMIC DNA]</scope>
</reference>
<dbReference type="InterPro" id="IPR029510">
    <property type="entry name" value="Ald_DH_CS_GLU"/>
</dbReference>
<dbReference type="Proteomes" id="UP000287166">
    <property type="component" value="Unassembled WGS sequence"/>
</dbReference>
<dbReference type="GeneID" id="38786076"/>
<keyword evidence="9" id="KW-1185">Reference proteome</keyword>
<evidence type="ECO:0000313" key="9">
    <source>
        <dbReference type="Proteomes" id="UP000287166"/>
    </source>
</evidence>
<dbReference type="InterPro" id="IPR016163">
    <property type="entry name" value="Ald_DH_C"/>
</dbReference>
<dbReference type="SUPFAM" id="SSF53720">
    <property type="entry name" value="ALDH-like"/>
    <property type="match status" value="1"/>
</dbReference>
<dbReference type="InterPro" id="IPR016162">
    <property type="entry name" value="Ald_DH_N"/>
</dbReference>
<dbReference type="PROSITE" id="PS00687">
    <property type="entry name" value="ALDEHYDE_DEHYDR_GLU"/>
    <property type="match status" value="1"/>
</dbReference>
<evidence type="ECO:0000256" key="3">
    <source>
        <dbReference type="PIRNR" id="PIRNR036492"/>
    </source>
</evidence>
<dbReference type="PANTHER" id="PTHR43570">
    <property type="entry name" value="ALDEHYDE DEHYDROGENASE"/>
    <property type="match status" value="1"/>
</dbReference>
<dbReference type="AlphaFoldDB" id="A0A401H449"/>
<dbReference type="InterPro" id="IPR016161">
    <property type="entry name" value="Ald_DH/histidinol_DH"/>
</dbReference>
<dbReference type="RefSeq" id="XP_027620072.1">
    <property type="nucleotide sequence ID" value="XM_027764271.1"/>
</dbReference>
<dbReference type="GO" id="GO:0006081">
    <property type="term" value="P:aldehyde metabolic process"/>
    <property type="evidence" value="ECO:0007669"/>
    <property type="project" value="InterPro"/>
</dbReference>
<comment type="caution">
    <text evidence="8">The sequence shown here is derived from an EMBL/GenBank/DDBJ whole genome shotgun (WGS) entry which is preliminary data.</text>
</comment>
<evidence type="ECO:0000256" key="4">
    <source>
        <dbReference type="PIRSR" id="PIRSR036492-1"/>
    </source>
</evidence>
<dbReference type="GO" id="GO:0004029">
    <property type="term" value="F:aldehyde dehydrogenase (NAD+) activity"/>
    <property type="evidence" value="ECO:0007669"/>
    <property type="project" value="TreeGrafter"/>
</dbReference>
<sequence length="476" mass="52859">MSTSLRYTSPEEIDQIHARLVKTFKSGVIRSLDYRRRQLLQLARMVQDNATALEDALYADLRKPRLESSQAEIGAVLGAVLNAVENLDEWTQPEKPKVAAWRSSWDTTVYKVPKGVVLIIGPWNYPLILTIGPLVGAIAAGCAAVVKAPELVPSVAALLAELFPKYLDPEGYQVVNGAIPETTHVLDLRWDHILFTGSEKTGRIVSYAAAKYVTPITLELGGKSPVVIDPDFDMELAAKRVLYGKLQNSGQLCVSPDYTLVPRAKVDEFIAGLLKAYREFWPNGPFHEGSQWGKIINPAHHARLRNLLEHTKGTIVIGGEYDGEERISPTVITGVEMDDVLMEDEIFGPILPIITVEDLDDAIRILDSQNIPLALYAFTNSEQIKQKLLHSTNSGTLVLNDTYSQLAVYEMPFGGQGNSGHGRWYGKHAFETFTHLRSYINVPPSEEHLMNLRYPPYTEDKYLAMSAPVRLAIPDA</sequence>
<accession>A0A401H449</accession>
<feature type="domain" description="Aldehyde dehydrogenase" evidence="7">
    <location>
        <begin position="8"/>
        <end position="437"/>
    </location>
</feature>
<proteinExistence type="inferred from homology"/>
<dbReference type="Gene3D" id="3.40.605.10">
    <property type="entry name" value="Aldehyde Dehydrogenase, Chain A, domain 1"/>
    <property type="match status" value="1"/>
</dbReference>
<dbReference type="InParanoid" id="A0A401H449"/>
<keyword evidence="2 3" id="KW-0560">Oxidoreductase</keyword>
<evidence type="ECO:0000256" key="6">
    <source>
        <dbReference type="RuleBase" id="RU003345"/>
    </source>
</evidence>
<feature type="active site" evidence="4 5">
    <location>
        <position position="219"/>
    </location>
</feature>
<dbReference type="GO" id="GO:0005737">
    <property type="term" value="C:cytoplasm"/>
    <property type="evidence" value="ECO:0007669"/>
    <property type="project" value="TreeGrafter"/>
</dbReference>
<feature type="active site" evidence="4">
    <location>
        <position position="253"/>
    </location>
</feature>
<gene>
    <name evidence="8" type="ORF">SCP_1501660</name>
</gene>
<dbReference type="OrthoDB" id="440325at2759"/>
<evidence type="ECO:0000256" key="2">
    <source>
        <dbReference type="ARBA" id="ARBA00023002"/>
    </source>
</evidence>
<evidence type="ECO:0000313" key="8">
    <source>
        <dbReference type="EMBL" id="GBE89159.1"/>
    </source>
</evidence>
<dbReference type="Pfam" id="PF00171">
    <property type="entry name" value="Aldedh"/>
    <property type="match status" value="1"/>
</dbReference>
<evidence type="ECO:0000259" key="7">
    <source>
        <dbReference type="Pfam" id="PF00171"/>
    </source>
</evidence>
<evidence type="ECO:0000256" key="5">
    <source>
        <dbReference type="PROSITE-ProRule" id="PRU10007"/>
    </source>
</evidence>
<name>A0A401H449_9APHY</name>
<dbReference type="PIRSF" id="PIRSF036492">
    <property type="entry name" value="ALDH"/>
    <property type="match status" value="1"/>
</dbReference>
<comment type="similarity">
    <text evidence="1 3 6">Belongs to the aldehyde dehydrogenase family.</text>
</comment>
<protein>
    <recommendedName>
        <fullName evidence="3">Aldehyde dehydrogenase</fullName>
    </recommendedName>
</protein>
<dbReference type="Gene3D" id="3.40.309.10">
    <property type="entry name" value="Aldehyde Dehydrogenase, Chain A, domain 2"/>
    <property type="match status" value="1"/>
</dbReference>
<dbReference type="CDD" id="cd07135">
    <property type="entry name" value="ALDH_F14-YMR110C"/>
    <property type="match status" value="1"/>
</dbReference>
<dbReference type="EMBL" id="BFAD01000015">
    <property type="protein sequence ID" value="GBE89159.1"/>
    <property type="molecule type" value="Genomic_DNA"/>
</dbReference>
<dbReference type="PANTHER" id="PTHR43570:SF16">
    <property type="entry name" value="ALDEHYDE DEHYDROGENASE TYPE III, ISOFORM Q"/>
    <property type="match status" value="1"/>
</dbReference>
<dbReference type="STRING" id="139825.A0A401H449"/>
<evidence type="ECO:0000256" key="1">
    <source>
        <dbReference type="ARBA" id="ARBA00009986"/>
    </source>
</evidence>
<organism evidence="8 9">
    <name type="scientific">Sparassis crispa</name>
    <dbReference type="NCBI Taxonomy" id="139825"/>
    <lineage>
        <taxon>Eukaryota</taxon>
        <taxon>Fungi</taxon>
        <taxon>Dikarya</taxon>
        <taxon>Basidiomycota</taxon>
        <taxon>Agaricomycotina</taxon>
        <taxon>Agaricomycetes</taxon>
        <taxon>Polyporales</taxon>
        <taxon>Sparassidaceae</taxon>
        <taxon>Sparassis</taxon>
    </lineage>
</organism>